<reference evidence="2 3" key="1">
    <citation type="journal article" date="2016" name="MBio">
        <title>Archaeal Haloarcula californiae Icosahedral Virus 1 Highlights Conserved Elements in Icosahedral Membrane-Containing DNA Viruses from Extreme Environments.</title>
        <authorList>
            <person name="Demina T.A."/>
            <person name="Pietila M.K."/>
            <person name="Svirskaite J."/>
            <person name="Ravantti J.J."/>
            <person name="Atanasova N.S."/>
            <person name="Bamford D.H."/>
            <person name="Oksanen H.M."/>
        </authorList>
    </citation>
    <scope>NUCLEOTIDE SEQUENCE [LARGE SCALE GENOMIC DNA]</scope>
    <source>
        <strain evidence="2 3">SS13-6</strain>
    </source>
</reference>
<feature type="region of interest" description="Disordered" evidence="1">
    <location>
        <begin position="1"/>
        <end position="38"/>
    </location>
</feature>
<evidence type="ECO:0000313" key="3">
    <source>
        <dbReference type="Proteomes" id="UP000208062"/>
    </source>
</evidence>
<dbReference type="KEGG" id="vg:28619832"/>
<proteinExistence type="predicted"/>
<dbReference type="RefSeq" id="YP_009272842.1">
    <property type="nucleotide sequence ID" value="NC_030848.1"/>
</dbReference>
<organism evidence="2 3">
    <name type="scientific">Haloarcula californiae icosahedral virus 1</name>
    <dbReference type="NCBI Taxonomy" id="1735722"/>
    <lineage>
        <taxon>Viruses</taxon>
        <taxon>Singelaviria</taxon>
        <taxon>Helvetiavirae</taxon>
        <taxon>Dividoviricota</taxon>
        <taxon>Laserviricetes</taxon>
        <taxon>Halopanivirales</taxon>
        <taxon>Sphaerolipoviridae</taxon>
        <taxon>Alphasphaerolipovirus</taxon>
        <taxon>Alphasphaerolipovirus viikkii</taxon>
    </lineage>
</organism>
<name>A0A1C7A3R3_9VIRU</name>
<dbReference type="EMBL" id="KT809302">
    <property type="protein sequence ID" value="ALJ99685.1"/>
    <property type="molecule type" value="Genomic_DNA"/>
</dbReference>
<accession>A0A1C7A3R3</accession>
<gene>
    <name evidence="2" type="ORF">SS136_022</name>
</gene>
<evidence type="ECO:0000313" key="2">
    <source>
        <dbReference type="EMBL" id="ALJ99685.1"/>
    </source>
</evidence>
<dbReference type="Proteomes" id="UP000208062">
    <property type="component" value="Segment"/>
</dbReference>
<evidence type="ECO:0000256" key="1">
    <source>
        <dbReference type="SAM" id="MobiDB-lite"/>
    </source>
</evidence>
<keyword evidence="3" id="KW-1185">Reference proteome</keyword>
<sequence>MGVISDTIQERDAQGRPASDTSEQESGGTDPADLPESIDPFLQRYLTDEYQADTETVNQILTALIAAGNLL</sequence>
<dbReference type="GeneID" id="28619832"/>
<dbReference type="OrthoDB" id="27721at10239"/>
<protein>
    <submittedName>
        <fullName evidence="2">Uncharacterized protein</fullName>
    </submittedName>
</protein>